<comment type="caution">
    <text evidence="12">The sequence shown here is derived from an EMBL/GenBank/DDBJ whole genome shotgun (WGS) entry which is preliminary data.</text>
</comment>
<feature type="compositionally biased region" description="Low complexity" evidence="10">
    <location>
        <begin position="568"/>
        <end position="585"/>
    </location>
</feature>
<dbReference type="InterPro" id="IPR003150">
    <property type="entry name" value="DNA-bd_RFX"/>
</dbReference>
<keyword evidence="5" id="KW-0238">DNA-binding</keyword>
<dbReference type="InterPro" id="IPR039779">
    <property type="entry name" value="RFX-like"/>
</dbReference>
<dbReference type="PROSITE" id="PS51526">
    <property type="entry name" value="RFX_DBD"/>
    <property type="match status" value="1"/>
</dbReference>
<evidence type="ECO:0000256" key="3">
    <source>
        <dbReference type="ARBA" id="ARBA00022782"/>
    </source>
</evidence>
<evidence type="ECO:0000259" key="11">
    <source>
        <dbReference type="PROSITE" id="PS51526"/>
    </source>
</evidence>
<feature type="domain" description="RFX-type winged-helix" evidence="11">
    <location>
        <begin position="79"/>
        <end position="154"/>
    </location>
</feature>
<evidence type="ECO:0000256" key="6">
    <source>
        <dbReference type="ARBA" id="ARBA00023163"/>
    </source>
</evidence>
<evidence type="ECO:0000256" key="2">
    <source>
        <dbReference type="ARBA" id="ARBA00022473"/>
    </source>
</evidence>
<keyword evidence="2" id="KW-0217">Developmental protein</keyword>
<name>A0AAD9ULQ7_RIDPI</name>
<evidence type="ECO:0000256" key="5">
    <source>
        <dbReference type="ARBA" id="ARBA00023125"/>
    </source>
</evidence>
<dbReference type="GO" id="GO:0000978">
    <property type="term" value="F:RNA polymerase II cis-regulatory region sequence-specific DNA binding"/>
    <property type="evidence" value="ECO:0007669"/>
    <property type="project" value="TreeGrafter"/>
</dbReference>
<dbReference type="EMBL" id="JAODUO010000005">
    <property type="protein sequence ID" value="KAK2193902.1"/>
    <property type="molecule type" value="Genomic_DNA"/>
</dbReference>
<dbReference type="AlphaFoldDB" id="A0AAD9ULQ7"/>
<dbReference type="InterPro" id="IPR057321">
    <property type="entry name" value="RFX1-4/6/8-like_BCD"/>
</dbReference>
<protein>
    <recommendedName>
        <fullName evidence="8">DNA-binding protein RFX6</fullName>
    </recommendedName>
    <alternativeName>
        <fullName evidence="9">Regulatory factor X 6</fullName>
    </alternativeName>
</protein>
<dbReference type="InterPro" id="IPR036388">
    <property type="entry name" value="WH-like_DNA-bd_sf"/>
</dbReference>
<comment type="subcellular location">
    <subcellularLocation>
        <location evidence="1">Nucleus</location>
    </subcellularLocation>
</comment>
<keyword evidence="3" id="KW-0221">Differentiation</keyword>
<keyword evidence="13" id="KW-1185">Reference proteome</keyword>
<keyword evidence="4" id="KW-0805">Transcription regulation</keyword>
<proteinExistence type="predicted"/>
<evidence type="ECO:0000256" key="8">
    <source>
        <dbReference type="ARBA" id="ARBA00072476"/>
    </source>
</evidence>
<dbReference type="InterPro" id="IPR036390">
    <property type="entry name" value="WH_DNA-bd_sf"/>
</dbReference>
<evidence type="ECO:0000313" key="12">
    <source>
        <dbReference type="EMBL" id="KAK2193902.1"/>
    </source>
</evidence>
<evidence type="ECO:0000256" key="4">
    <source>
        <dbReference type="ARBA" id="ARBA00023015"/>
    </source>
</evidence>
<sequence length="792" mass="89088">MQECFETTEPAKCIPSVSVSQTDSKCLEHTTHEHGPHEHISHEHRHHEHGPHEHTVIRHVNIPKGNNRLASKPHSTPLTLKWLEENYEIADGVCIPRSTLYVHYMDFCVKNDSQAVNAASFGKIIRQQFPNLTTRRLGTRGQSKYHYYGVAIKDTSLYYELMYSKKGVHNLIDDKRDTTKQLVAYSPRCKLGTLLPEFPKAKDLQLSPDASEDKVSTFLMMYRTHCQRILDTVIGANFDEVQSFLVHFWQGMPPHIGPILGTPLIVQLVGVCDSILYKTLSGVLMPTIVQPLPDSLTQVIDNFARLLVDWLRVALHGMPESLREVKFDLARRFAQMLKRQTSLNHLCQASREVIHSNDITSQMLSDWSRVDIHSVCKQTLYTMDMYTEREYHMVISLYEEFESLLEERASIESFIDWLHSLVDRCVVQASVTRPGSLRRTARQFLLTWSCFGTRIIRDMTLHSAVSFGSFHLLHLMFDDYVMYLVENLYSEERANDLLRSIKGEKSFDMEEEEVILPDPSFTGSTFNTQCSYSSPQGVAMSSTTDRRQSVITDSREWTASAGRAGYCQSPHPGSSGHSSGSPSQSYDARLDTSMTSLSSGENNMATMISNGDPAATPSDPAYQYGGYLPGMNAINTPVAVATNEAATCYSSTYGAANNMQCGAMVRCYPTDNMAANDWGDAQRYTQARNTAYTDGNHLNQTYYGMSRTEVAASSCTYGSGNMRTSAQASAGLYQQYGYQGGYYQNGTNVAHDESAYTRKRKHEDMYPTDLTPKRATSVGDYTYDMAACYPRA</sequence>
<dbReference type="PANTHER" id="PTHR12619">
    <property type="entry name" value="RFX TRANSCRIPTION FACTOR FAMILY"/>
    <property type="match status" value="1"/>
</dbReference>
<evidence type="ECO:0000256" key="10">
    <source>
        <dbReference type="SAM" id="MobiDB-lite"/>
    </source>
</evidence>
<dbReference type="Gene3D" id="1.10.10.10">
    <property type="entry name" value="Winged helix-like DNA-binding domain superfamily/Winged helix DNA-binding domain"/>
    <property type="match status" value="1"/>
</dbReference>
<keyword evidence="7" id="KW-0539">Nucleus</keyword>
<dbReference type="PANTHER" id="PTHR12619:SF5">
    <property type="entry name" value="TRANSCRIPTION FACTOR RFX4"/>
    <property type="match status" value="1"/>
</dbReference>
<dbReference type="GO" id="GO:0000981">
    <property type="term" value="F:DNA-binding transcription factor activity, RNA polymerase II-specific"/>
    <property type="evidence" value="ECO:0007669"/>
    <property type="project" value="TreeGrafter"/>
</dbReference>
<accession>A0AAD9ULQ7</accession>
<evidence type="ECO:0000313" key="13">
    <source>
        <dbReference type="Proteomes" id="UP001209878"/>
    </source>
</evidence>
<dbReference type="SUPFAM" id="SSF46785">
    <property type="entry name" value="Winged helix' DNA-binding domain"/>
    <property type="match status" value="1"/>
</dbReference>
<dbReference type="GO" id="GO:0005634">
    <property type="term" value="C:nucleus"/>
    <property type="evidence" value="ECO:0007669"/>
    <property type="project" value="UniProtKB-SubCell"/>
</dbReference>
<evidence type="ECO:0000256" key="1">
    <source>
        <dbReference type="ARBA" id="ARBA00004123"/>
    </source>
</evidence>
<evidence type="ECO:0000256" key="7">
    <source>
        <dbReference type="ARBA" id="ARBA00023242"/>
    </source>
</evidence>
<dbReference type="Pfam" id="PF02257">
    <property type="entry name" value="RFX_DNA_binding"/>
    <property type="match status" value="1"/>
</dbReference>
<dbReference type="Proteomes" id="UP001209878">
    <property type="component" value="Unassembled WGS sequence"/>
</dbReference>
<reference evidence="12" key="1">
    <citation type="journal article" date="2023" name="Mol. Biol. Evol.">
        <title>Third-Generation Sequencing Reveals the Adaptive Role of the Epigenome in Three Deep-Sea Polychaetes.</title>
        <authorList>
            <person name="Perez M."/>
            <person name="Aroh O."/>
            <person name="Sun Y."/>
            <person name="Lan Y."/>
            <person name="Juniper S.K."/>
            <person name="Young C.R."/>
            <person name="Angers B."/>
            <person name="Qian P.Y."/>
        </authorList>
    </citation>
    <scope>NUCLEOTIDE SEQUENCE</scope>
    <source>
        <strain evidence="12">R07B-5</strain>
    </source>
</reference>
<evidence type="ECO:0000256" key="9">
    <source>
        <dbReference type="ARBA" id="ARBA00077088"/>
    </source>
</evidence>
<dbReference type="Pfam" id="PF25340">
    <property type="entry name" value="BCD_RFX"/>
    <property type="match status" value="1"/>
</dbReference>
<organism evidence="12 13">
    <name type="scientific">Ridgeia piscesae</name>
    <name type="common">Tubeworm</name>
    <dbReference type="NCBI Taxonomy" id="27915"/>
    <lineage>
        <taxon>Eukaryota</taxon>
        <taxon>Metazoa</taxon>
        <taxon>Spiralia</taxon>
        <taxon>Lophotrochozoa</taxon>
        <taxon>Annelida</taxon>
        <taxon>Polychaeta</taxon>
        <taxon>Sedentaria</taxon>
        <taxon>Canalipalpata</taxon>
        <taxon>Sabellida</taxon>
        <taxon>Siboglinidae</taxon>
        <taxon>Ridgeia</taxon>
    </lineage>
</organism>
<feature type="region of interest" description="Disordered" evidence="10">
    <location>
        <begin position="563"/>
        <end position="589"/>
    </location>
</feature>
<dbReference type="GO" id="GO:0030154">
    <property type="term" value="P:cell differentiation"/>
    <property type="evidence" value="ECO:0007669"/>
    <property type="project" value="UniProtKB-KW"/>
</dbReference>
<dbReference type="FunFam" id="1.10.10.10:FF:000211">
    <property type="entry name" value="Regulatory factor X, 6"/>
    <property type="match status" value="1"/>
</dbReference>
<keyword evidence="6" id="KW-0804">Transcription</keyword>
<gene>
    <name evidence="12" type="ORF">NP493_6g06033</name>
</gene>